<dbReference type="EC" id="2.7.13.3" evidence="2"/>
<proteinExistence type="predicted"/>
<dbReference type="Pfam" id="PF00512">
    <property type="entry name" value="HisKA"/>
    <property type="match status" value="1"/>
</dbReference>
<dbReference type="Gene3D" id="1.10.287.130">
    <property type="match status" value="1"/>
</dbReference>
<evidence type="ECO:0000256" key="6">
    <source>
        <dbReference type="ARBA" id="ARBA00022777"/>
    </source>
</evidence>
<evidence type="ECO:0000256" key="3">
    <source>
        <dbReference type="ARBA" id="ARBA00022553"/>
    </source>
</evidence>
<dbReference type="InterPro" id="IPR003661">
    <property type="entry name" value="HisK_dim/P_dom"/>
</dbReference>
<feature type="transmembrane region" description="Helical" evidence="10">
    <location>
        <begin position="12"/>
        <end position="33"/>
    </location>
</feature>
<evidence type="ECO:0000256" key="8">
    <source>
        <dbReference type="ARBA" id="ARBA00023012"/>
    </source>
</evidence>
<feature type="coiled-coil region" evidence="9">
    <location>
        <begin position="279"/>
        <end position="306"/>
    </location>
</feature>
<dbReference type="SMART" id="SM00387">
    <property type="entry name" value="HATPase_c"/>
    <property type="match status" value="1"/>
</dbReference>
<dbReference type="CDD" id="cd00082">
    <property type="entry name" value="HisKA"/>
    <property type="match status" value="1"/>
</dbReference>
<keyword evidence="8" id="KW-0902">Two-component regulatory system</keyword>
<reference evidence="12 13" key="1">
    <citation type="submission" date="2017-01" db="EMBL/GenBank/DDBJ databases">
        <title>Novel large sulfur bacteria in the metagenomes of groundwater-fed chemosynthetic microbial mats in the Lake Huron basin.</title>
        <authorList>
            <person name="Sharrar A.M."/>
            <person name="Flood B.E."/>
            <person name="Bailey J.V."/>
            <person name="Jones D.S."/>
            <person name="Biddanda B."/>
            <person name="Ruberg S.A."/>
            <person name="Marcus D.N."/>
            <person name="Dick G.J."/>
        </authorList>
    </citation>
    <scope>NUCLEOTIDE SEQUENCE [LARGE SCALE GENOMIC DNA]</scope>
    <source>
        <strain evidence="12">A8</strain>
    </source>
</reference>
<dbReference type="SUPFAM" id="SSF47384">
    <property type="entry name" value="Homodimeric domain of signal transducing histidine kinase"/>
    <property type="match status" value="1"/>
</dbReference>
<evidence type="ECO:0000256" key="7">
    <source>
        <dbReference type="ARBA" id="ARBA00022840"/>
    </source>
</evidence>
<feature type="transmembrane region" description="Helical" evidence="10">
    <location>
        <begin position="156"/>
        <end position="174"/>
    </location>
</feature>
<dbReference type="SUPFAM" id="SSF55874">
    <property type="entry name" value="ATPase domain of HSP90 chaperone/DNA topoisomerase II/histidine kinase"/>
    <property type="match status" value="1"/>
</dbReference>
<dbReference type="InterPro" id="IPR036097">
    <property type="entry name" value="HisK_dim/P_sf"/>
</dbReference>
<dbReference type="Pfam" id="PF02518">
    <property type="entry name" value="HATPase_c"/>
    <property type="match status" value="1"/>
</dbReference>
<name>A0A1Y1Q810_9GAMM</name>
<keyword evidence="7" id="KW-0067">ATP-binding</keyword>
<dbReference type="InterPro" id="IPR005467">
    <property type="entry name" value="His_kinase_dom"/>
</dbReference>
<feature type="transmembrane region" description="Helical" evidence="10">
    <location>
        <begin position="228"/>
        <end position="247"/>
    </location>
</feature>
<dbReference type="PANTHER" id="PTHR43065:SF10">
    <property type="entry name" value="PEROXIDE STRESS-ACTIVATED HISTIDINE KINASE MAK3"/>
    <property type="match status" value="1"/>
</dbReference>
<keyword evidence="10" id="KW-0812">Transmembrane</keyword>
<keyword evidence="6" id="KW-0418">Kinase</keyword>
<dbReference type="Proteomes" id="UP000192491">
    <property type="component" value="Unassembled WGS sequence"/>
</dbReference>
<keyword evidence="4" id="KW-0808">Transferase</keyword>
<evidence type="ECO:0000256" key="2">
    <source>
        <dbReference type="ARBA" id="ARBA00012438"/>
    </source>
</evidence>
<feature type="transmembrane region" description="Helical" evidence="10">
    <location>
        <begin position="126"/>
        <end position="144"/>
    </location>
</feature>
<feature type="transmembrane region" description="Helical" evidence="10">
    <location>
        <begin position="186"/>
        <end position="207"/>
    </location>
</feature>
<dbReference type="PANTHER" id="PTHR43065">
    <property type="entry name" value="SENSOR HISTIDINE KINASE"/>
    <property type="match status" value="1"/>
</dbReference>
<dbReference type="PRINTS" id="PR00344">
    <property type="entry name" value="BCTRLSENSOR"/>
</dbReference>
<evidence type="ECO:0000256" key="9">
    <source>
        <dbReference type="SAM" id="Coils"/>
    </source>
</evidence>
<gene>
    <name evidence="12" type="ORF">BWK73_51190</name>
</gene>
<dbReference type="SMART" id="SM00388">
    <property type="entry name" value="HisKA"/>
    <property type="match status" value="1"/>
</dbReference>
<dbReference type="InterPro" id="IPR036890">
    <property type="entry name" value="HATPase_C_sf"/>
</dbReference>
<dbReference type="InterPro" id="IPR004358">
    <property type="entry name" value="Sig_transdc_His_kin-like_C"/>
</dbReference>
<keyword evidence="3" id="KW-0597">Phosphoprotein</keyword>
<sequence>MINVQHLAFLHRLANITALSVMLVGGIVLFGWVNHLPALYRVNDNLPMMTPGAAFSFIFTGAALFLVQPAKLSALRRLAAQVLAFGGIALGILMLLSYWHPLPDQWLGRGLVSLQVFNLSPEKDSLQTAVAFILTCTGLFLLSLQRPILISVAQWSAFISLMLLVTVFFGFAHQEDMFAVFTHQRGMALPTATAFALVGWGIILAKVENGFFSIMAHDASSGLVVRRVMFLMAWFPPLLGWLPVLLVSDWLTHTRVESLLASLLVVAIVLTIIHLAYRLEREERLRTQAQEEAEQHQTELSRMVNLNTMGEMASGIAHELNQPLAAVANYASACQRLLSAGEDAQRLSEPLRAIQQQALRASEIIRRLRTLVRKQPPHKTPACLEQVIHEALHLTKSSSRKLNVPPLLELDDAVPDIAIDTIQIQQVILNIVQNAIDAMQVIPSQRRQVLVRSFVNPEGWVQVAISDTGPGMEEALKTRVFEAFVTTKGKHGMGIGLSLCRSIIEAHGGRLWVESEPGQGATFAFTLPVT</sequence>
<dbReference type="GO" id="GO:0000155">
    <property type="term" value="F:phosphorelay sensor kinase activity"/>
    <property type="evidence" value="ECO:0007669"/>
    <property type="project" value="InterPro"/>
</dbReference>
<keyword evidence="9" id="KW-0175">Coiled coil</keyword>
<keyword evidence="10" id="KW-0472">Membrane</keyword>
<comment type="catalytic activity">
    <reaction evidence="1">
        <text>ATP + protein L-histidine = ADP + protein N-phospho-L-histidine.</text>
        <dbReference type="EC" id="2.7.13.3"/>
    </reaction>
</comment>
<feature type="domain" description="Histidine kinase" evidence="11">
    <location>
        <begin position="315"/>
        <end position="530"/>
    </location>
</feature>
<dbReference type="EMBL" id="MTEJ01000719">
    <property type="protein sequence ID" value="OQW99025.1"/>
    <property type="molecule type" value="Genomic_DNA"/>
</dbReference>
<accession>A0A1Y1Q810</accession>
<comment type="caution">
    <text evidence="12">The sequence shown here is derived from an EMBL/GenBank/DDBJ whole genome shotgun (WGS) entry which is preliminary data.</text>
</comment>
<dbReference type="AlphaFoldDB" id="A0A1Y1Q810"/>
<dbReference type="Gene3D" id="3.30.565.10">
    <property type="entry name" value="Histidine kinase-like ATPase, C-terminal domain"/>
    <property type="match status" value="1"/>
</dbReference>
<dbReference type="InterPro" id="IPR003594">
    <property type="entry name" value="HATPase_dom"/>
</dbReference>
<evidence type="ECO:0000259" key="11">
    <source>
        <dbReference type="PROSITE" id="PS50109"/>
    </source>
</evidence>
<feature type="transmembrane region" description="Helical" evidence="10">
    <location>
        <begin position="78"/>
        <end position="99"/>
    </location>
</feature>
<evidence type="ECO:0000256" key="10">
    <source>
        <dbReference type="SAM" id="Phobius"/>
    </source>
</evidence>
<keyword evidence="10" id="KW-1133">Transmembrane helix</keyword>
<keyword evidence="5" id="KW-0547">Nucleotide-binding</keyword>
<dbReference type="GO" id="GO:0005524">
    <property type="term" value="F:ATP binding"/>
    <property type="evidence" value="ECO:0007669"/>
    <property type="project" value="UniProtKB-KW"/>
</dbReference>
<organism evidence="12 13">
    <name type="scientific">Thiothrix lacustris</name>
    <dbReference type="NCBI Taxonomy" id="525917"/>
    <lineage>
        <taxon>Bacteria</taxon>
        <taxon>Pseudomonadati</taxon>
        <taxon>Pseudomonadota</taxon>
        <taxon>Gammaproteobacteria</taxon>
        <taxon>Thiotrichales</taxon>
        <taxon>Thiotrichaceae</taxon>
        <taxon>Thiothrix</taxon>
    </lineage>
</organism>
<feature type="transmembrane region" description="Helical" evidence="10">
    <location>
        <begin position="259"/>
        <end position="277"/>
    </location>
</feature>
<evidence type="ECO:0000256" key="4">
    <source>
        <dbReference type="ARBA" id="ARBA00022679"/>
    </source>
</evidence>
<dbReference type="PROSITE" id="PS50109">
    <property type="entry name" value="HIS_KIN"/>
    <property type="match status" value="1"/>
</dbReference>
<evidence type="ECO:0000256" key="5">
    <source>
        <dbReference type="ARBA" id="ARBA00022741"/>
    </source>
</evidence>
<protein>
    <recommendedName>
        <fullName evidence="2">histidine kinase</fullName>
        <ecNumber evidence="2">2.7.13.3</ecNumber>
    </recommendedName>
</protein>
<evidence type="ECO:0000313" key="13">
    <source>
        <dbReference type="Proteomes" id="UP000192491"/>
    </source>
</evidence>
<evidence type="ECO:0000313" key="12">
    <source>
        <dbReference type="EMBL" id="OQW99025.1"/>
    </source>
</evidence>
<evidence type="ECO:0000256" key="1">
    <source>
        <dbReference type="ARBA" id="ARBA00000085"/>
    </source>
</evidence>
<feature type="transmembrane region" description="Helical" evidence="10">
    <location>
        <begin position="45"/>
        <end position="66"/>
    </location>
</feature>